<dbReference type="Proteomes" id="UP000523795">
    <property type="component" value="Unassembled WGS sequence"/>
</dbReference>
<dbReference type="PANTHER" id="PTHR10434">
    <property type="entry name" value="1-ACYL-SN-GLYCEROL-3-PHOSPHATE ACYLTRANSFERASE"/>
    <property type="match status" value="1"/>
</dbReference>
<dbReference type="PANTHER" id="PTHR10434:SF55">
    <property type="entry name" value="POSSIBLE ACYLTRANSFERASE"/>
    <property type="match status" value="1"/>
</dbReference>
<evidence type="ECO:0000313" key="6">
    <source>
        <dbReference type="Proteomes" id="UP000523795"/>
    </source>
</evidence>
<dbReference type="CDD" id="cd07989">
    <property type="entry name" value="LPLAT_AGPAT-like"/>
    <property type="match status" value="1"/>
</dbReference>
<gene>
    <name evidence="5" type="ORF">HER39_00515</name>
</gene>
<protein>
    <submittedName>
        <fullName evidence="5">1-acyl-sn-glycerol-3-phosphate acyltransferase</fullName>
    </submittedName>
</protein>
<accession>A0ABX1JIH1</accession>
<dbReference type="SMART" id="SM00563">
    <property type="entry name" value="PlsC"/>
    <property type="match status" value="1"/>
</dbReference>
<evidence type="ECO:0000256" key="2">
    <source>
        <dbReference type="ARBA" id="ARBA00023315"/>
    </source>
</evidence>
<feature type="domain" description="Phospholipid/glycerol acyltransferase" evidence="4">
    <location>
        <begin position="42"/>
        <end position="160"/>
    </location>
</feature>
<evidence type="ECO:0000256" key="1">
    <source>
        <dbReference type="ARBA" id="ARBA00022679"/>
    </source>
</evidence>
<keyword evidence="1" id="KW-0808">Transferase</keyword>
<feature type="compositionally biased region" description="Basic and acidic residues" evidence="3">
    <location>
        <begin position="220"/>
        <end position="231"/>
    </location>
</feature>
<keyword evidence="6" id="KW-1185">Reference proteome</keyword>
<dbReference type="InterPro" id="IPR002123">
    <property type="entry name" value="Plipid/glycerol_acylTrfase"/>
</dbReference>
<evidence type="ECO:0000313" key="5">
    <source>
        <dbReference type="EMBL" id="NKX49089.1"/>
    </source>
</evidence>
<evidence type="ECO:0000259" key="4">
    <source>
        <dbReference type="SMART" id="SM00563"/>
    </source>
</evidence>
<feature type="region of interest" description="Disordered" evidence="3">
    <location>
        <begin position="219"/>
        <end position="259"/>
    </location>
</feature>
<dbReference type="EMBL" id="JAAZSR010000003">
    <property type="protein sequence ID" value="NKX49089.1"/>
    <property type="molecule type" value="Genomic_DNA"/>
</dbReference>
<evidence type="ECO:0000256" key="3">
    <source>
        <dbReference type="SAM" id="MobiDB-lite"/>
    </source>
</evidence>
<dbReference type="Pfam" id="PF01553">
    <property type="entry name" value="Acyltransferase"/>
    <property type="match status" value="1"/>
</dbReference>
<organism evidence="5 6">
    <name type="scientific">Arthrobacter deserti</name>
    <dbReference type="NCBI Taxonomy" id="1742687"/>
    <lineage>
        <taxon>Bacteria</taxon>
        <taxon>Bacillati</taxon>
        <taxon>Actinomycetota</taxon>
        <taxon>Actinomycetes</taxon>
        <taxon>Micrococcales</taxon>
        <taxon>Micrococcaceae</taxon>
        <taxon>Arthrobacter</taxon>
    </lineage>
</organism>
<name>A0ABX1JIH1_9MICC</name>
<dbReference type="GO" id="GO:0016746">
    <property type="term" value="F:acyltransferase activity"/>
    <property type="evidence" value="ECO:0007669"/>
    <property type="project" value="UniProtKB-KW"/>
</dbReference>
<reference evidence="5 6" key="1">
    <citation type="submission" date="2020-04" db="EMBL/GenBank/DDBJ databases">
        <authorList>
            <person name="Liu S."/>
        </authorList>
    </citation>
    <scope>NUCLEOTIDE SEQUENCE [LARGE SCALE GENOMIC DNA]</scope>
    <source>
        <strain evidence="5 6">CGMCC 1.15091</strain>
    </source>
</reference>
<sequence>MKKATREHLTLGAVAALVRPVLSALMGRQWSGQEHLPKDSGFIVCANHNTEIDPLVVGHYLYNSGHLPHFLAKASLFAVPVVGPILRAARQIPVERSSTGAHKSLVAAREVMDEGGAVIVYPEGTLTRDPGLWPMRGRTGAARLALQTGAPVVPVAQWGANALFPRYARRLHLLPRKTCRVAAGPPVDLSEFRGRPITKSVLEAATDKIMDSVTALLAELRGEEPPAERGDPAAQRQQSAGSDLPGRSGKAALSPEENQ</sequence>
<dbReference type="SUPFAM" id="SSF69593">
    <property type="entry name" value="Glycerol-3-phosphate (1)-acyltransferase"/>
    <property type="match status" value="1"/>
</dbReference>
<proteinExistence type="predicted"/>
<comment type="caution">
    <text evidence="5">The sequence shown here is derived from an EMBL/GenBank/DDBJ whole genome shotgun (WGS) entry which is preliminary data.</text>
</comment>
<keyword evidence="2 5" id="KW-0012">Acyltransferase</keyword>